<dbReference type="EMBL" id="GGEC01087943">
    <property type="protein sequence ID" value="MBX68427.1"/>
    <property type="molecule type" value="Transcribed_RNA"/>
</dbReference>
<proteinExistence type="predicted"/>
<evidence type="ECO:0000313" key="1">
    <source>
        <dbReference type="EMBL" id="MBX68427.1"/>
    </source>
</evidence>
<name>A0A2P2QNB8_RHIMU</name>
<organism evidence="1">
    <name type="scientific">Rhizophora mucronata</name>
    <name type="common">Asiatic mangrove</name>
    <dbReference type="NCBI Taxonomy" id="61149"/>
    <lineage>
        <taxon>Eukaryota</taxon>
        <taxon>Viridiplantae</taxon>
        <taxon>Streptophyta</taxon>
        <taxon>Embryophyta</taxon>
        <taxon>Tracheophyta</taxon>
        <taxon>Spermatophyta</taxon>
        <taxon>Magnoliopsida</taxon>
        <taxon>eudicotyledons</taxon>
        <taxon>Gunneridae</taxon>
        <taxon>Pentapetalae</taxon>
        <taxon>rosids</taxon>
        <taxon>fabids</taxon>
        <taxon>Malpighiales</taxon>
        <taxon>Rhizophoraceae</taxon>
        <taxon>Rhizophora</taxon>
    </lineage>
</organism>
<accession>A0A2P2QNB8</accession>
<protein>
    <submittedName>
        <fullName evidence="1">Uncharacterized protein</fullName>
    </submittedName>
</protein>
<sequence>MHSQQRPLNRQITPCTLPQIYCPFYHVSKQPLHPPLLQMQPPGCCSARFQ</sequence>
<reference evidence="1" key="1">
    <citation type="submission" date="2018-02" db="EMBL/GenBank/DDBJ databases">
        <title>Rhizophora mucronata_Transcriptome.</title>
        <authorList>
            <person name="Meera S.P."/>
            <person name="Sreeshan A."/>
            <person name="Augustine A."/>
        </authorList>
    </citation>
    <scope>NUCLEOTIDE SEQUENCE</scope>
    <source>
        <tissue evidence="1">Leaf</tissue>
    </source>
</reference>
<dbReference type="AlphaFoldDB" id="A0A2P2QNB8"/>